<evidence type="ECO:0000256" key="4">
    <source>
        <dbReference type="SAM" id="MobiDB-lite"/>
    </source>
</evidence>
<dbReference type="PANTHER" id="PTHR10903:SF186">
    <property type="entry name" value="GTPASE IMAP FAMILY MEMBER 4-LIKE-RELATED"/>
    <property type="match status" value="1"/>
</dbReference>
<keyword evidence="3" id="KW-0342">GTP-binding</keyword>
<feature type="domain" description="AIG1-type G" evidence="5">
    <location>
        <begin position="260"/>
        <end position="472"/>
    </location>
</feature>
<feature type="region of interest" description="Disordered" evidence="4">
    <location>
        <begin position="244"/>
        <end position="269"/>
    </location>
</feature>
<feature type="domain" description="AIG1-type G" evidence="5">
    <location>
        <begin position="15"/>
        <end position="213"/>
    </location>
</feature>
<sequence length="511" mass="58546">MHHSNSSSEEVLEFSDELRILMIGKTGVGKSATGNTILGRKAFKSDMSSSSVTTWCEKVHGSVHARKVSVIDSPGLFDPKLSAEEVISRIKLCIPFSAPGPHVFLVVIQIGRFTEEEEKTVEIFQAIFGEKSSGYMMALFTHGDQIKGKSIHQFVRNNTKLLNFIRKCNGGYHVFDNEDQNPEQVIKLLDQIDKMVTVNGGKHYTTEMLQEAERVIEAEKQRILKENEAQRKKEMEELRKKFEGEELEREEKKKTKQHEDEAREKAEKGNSTGALVAQWFLIRVRKAHKSDVSSSSVTTQCEKASGTVHGRKVFVIDSPGLFDTQLSVDEVVSRIKLCIPFSAPGPHAFLVVIQINRFTEEEEKTVKIFQAIFGEKSSMYTMALFTHGDQLKGKNIHQFIRNNTQLLNFLRKCNGGYHVFDNEDQNPEQVDKMVTVNGGEYYTIEMLQETEREIEAKKQWILKENEAQRKKEMEELRKKFEGEVLEREEKKKTKQHEDEAREKAEKGLHLF</sequence>
<dbReference type="InterPro" id="IPR045058">
    <property type="entry name" value="GIMA/IAN/Toc"/>
</dbReference>
<dbReference type="Gene3D" id="3.40.50.300">
    <property type="entry name" value="P-loop containing nucleotide triphosphate hydrolases"/>
    <property type="match status" value="2"/>
</dbReference>
<evidence type="ECO:0000313" key="7">
    <source>
        <dbReference type="Proteomes" id="UP001274896"/>
    </source>
</evidence>
<dbReference type="SUPFAM" id="SSF52540">
    <property type="entry name" value="P-loop containing nucleoside triphosphate hydrolases"/>
    <property type="match status" value="2"/>
</dbReference>
<evidence type="ECO:0000313" key="6">
    <source>
        <dbReference type="EMBL" id="KAK3505784.1"/>
    </source>
</evidence>
<accession>A0AAE0UGS9</accession>
<feature type="compositionally biased region" description="Basic and acidic residues" evidence="4">
    <location>
        <begin position="244"/>
        <end position="268"/>
    </location>
</feature>
<evidence type="ECO:0000256" key="3">
    <source>
        <dbReference type="ARBA" id="ARBA00023134"/>
    </source>
</evidence>
<proteinExistence type="inferred from homology"/>
<dbReference type="InterPro" id="IPR027417">
    <property type="entry name" value="P-loop_NTPase"/>
</dbReference>
<dbReference type="PROSITE" id="PS51720">
    <property type="entry name" value="G_AIG1"/>
    <property type="match status" value="2"/>
</dbReference>
<keyword evidence="7" id="KW-1185">Reference proteome</keyword>
<keyword evidence="2" id="KW-0547">Nucleotide-binding</keyword>
<dbReference type="FunFam" id="3.40.50.300:FF:000366">
    <property type="entry name" value="GTPase, IMAP family member 2"/>
    <property type="match status" value="2"/>
</dbReference>
<organism evidence="6 7">
    <name type="scientific">Hemibagrus guttatus</name>
    <dbReference type="NCBI Taxonomy" id="175788"/>
    <lineage>
        <taxon>Eukaryota</taxon>
        <taxon>Metazoa</taxon>
        <taxon>Chordata</taxon>
        <taxon>Craniata</taxon>
        <taxon>Vertebrata</taxon>
        <taxon>Euteleostomi</taxon>
        <taxon>Actinopterygii</taxon>
        <taxon>Neopterygii</taxon>
        <taxon>Teleostei</taxon>
        <taxon>Ostariophysi</taxon>
        <taxon>Siluriformes</taxon>
        <taxon>Bagridae</taxon>
        <taxon>Hemibagrus</taxon>
    </lineage>
</organism>
<comment type="caution">
    <text evidence="6">The sequence shown here is derived from an EMBL/GenBank/DDBJ whole genome shotgun (WGS) entry which is preliminary data.</text>
</comment>
<dbReference type="Pfam" id="PF04548">
    <property type="entry name" value="AIG1"/>
    <property type="match status" value="2"/>
</dbReference>
<evidence type="ECO:0000256" key="1">
    <source>
        <dbReference type="ARBA" id="ARBA00008535"/>
    </source>
</evidence>
<dbReference type="AlphaFoldDB" id="A0AAE0UGS9"/>
<name>A0AAE0UGS9_9TELE</name>
<evidence type="ECO:0000256" key="2">
    <source>
        <dbReference type="ARBA" id="ARBA00022741"/>
    </source>
</evidence>
<dbReference type="GO" id="GO:0005525">
    <property type="term" value="F:GTP binding"/>
    <property type="evidence" value="ECO:0007669"/>
    <property type="project" value="UniProtKB-KW"/>
</dbReference>
<dbReference type="PANTHER" id="PTHR10903">
    <property type="entry name" value="GTPASE, IMAP FAMILY MEMBER-RELATED"/>
    <property type="match status" value="1"/>
</dbReference>
<reference evidence="6" key="1">
    <citation type="submission" date="2023-06" db="EMBL/GenBank/DDBJ databases">
        <title>Male Hemibagrus guttatus genome.</title>
        <authorList>
            <person name="Bian C."/>
        </authorList>
    </citation>
    <scope>NUCLEOTIDE SEQUENCE</scope>
    <source>
        <strain evidence="6">Male_cb2023</strain>
        <tissue evidence="6">Muscle</tissue>
    </source>
</reference>
<dbReference type="InterPro" id="IPR006703">
    <property type="entry name" value="G_AIG1"/>
</dbReference>
<dbReference type="CDD" id="cd01852">
    <property type="entry name" value="AIG1"/>
    <property type="match status" value="1"/>
</dbReference>
<gene>
    <name evidence="6" type="ORF">QTP70_004025</name>
</gene>
<dbReference type="Proteomes" id="UP001274896">
    <property type="component" value="Unassembled WGS sequence"/>
</dbReference>
<evidence type="ECO:0000259" key="5">
    <source>
        <dbReference type="PROSITE" id="PS51720"/>
    </source>
</evidence>
<comment type="similarity">
    <text evidence="1">Belongs to the TRAFAC class TrmE-Era-EngA-EngB-Septin-like GTPase superfamily. AIG1/Toc34/Toc159-like paraseptin GTPase family. IAN subfamily.</text>
</comment>
<dbReference type="EMBL" id="JAUCMX010000538">
    <property type="protein sequence ID" value="KAK3505784.1"/>
    <property type="molecule type" value="Genomic_DNA"/>
</dbReference>
<feature type="region of interest" description="Disordered" evidence="4">
    <location>
        <begin position="480"/>
        <end position="511"/>
    </location>
</feature>
<protein>
    <recommendedName>
        <fullName evidence="5">AIG1-type G domain-containing protein</fullName>
    </recommendedName>
</protein>